<dbReference type="InterPro" id="IPR036691">
    <property type="entry name" value="Endo/exonu/phosph_ase_sf"/>
</dbReference>
<evidence type="ECO:0000313" key="1">
    <source>
        <dbReference type="EMBL" id="KAL0438833.1"/>
    </source>
</evidence>
<dbReference type="SUPFAM" id="SSF56219">
    <property type="entry name" value="DNase I-like"/>
    <property type="match status" value="1"/>
</dbReference>
<name>A0AAW2WB71_9LAMI</name>
<proteinExistence type="predicted"/>
<reference evidence="1" key="1">
    <citation type="submission" date="2020-06" db="EMBL/GenBank/DDBJ databases">
        <authorList>
            <person name="Li T."/>
            <person name="Hu X."/>
            <person name="Zhang T."/>
            <person name="Song X."/>
            <person name="Zhang H."/>
            <person name="Dai N."/>
            <person name="Sheng W."/>
            <person name="Hou X."/>
            <person name="Wei L."/>
        </authorList>
    </citation>
    <scope>NUCLEOTIDE SEQUENCE</scope>
    <source>
        <strain evidence="1">KEN1</strain>
        <tissue evidence="1">Leaf</tissue>
    </source>
</reference>
<dbReference type="PANTHER" id="PTHR33710:SF71">
    <property type="entry name" value="ENDONUCLEASE_EXONUCLEASE_PHOSPHATASE DOMAIN-CONTAINING PROTEIN"/>
    <property type="match status" value="1"/>
</dbReference>
<reference evidence="1" key="2">
    <citation type="journal article" date="2024" name="Plant">
        <title>Genomic evolution and insights into agronomic trait innovations of Sesamum species.</title>
        <authorList>
            <person name="Miao H."/>
            <person name="Wang L."/>
            <person name="Qu L."/>
            <person name="Liu H."/>
            <person name="Sun Y."/>
            <person name="Le M."/>
            <person name="Wang Q."/>
            <person name="Wei S."/>
            <person name="Zheng Y."/>
            <person name="Lin W."/>
            <person name="Duan Y."/>
            <person name="Cao H."/>
            <person name="Xiong S."/>
            <person name="Wang X."/>
            <person name="Wei L."/>
            <person name="Li C."/>
            <person name="Ma Q."/>
            <person name="Ju M."/>
            <person name="Zhao R."/>
            <person name="Li G."/>
            <person name="Mu C."/>
            <person name="Tian Q."/>
            <person name="Mei H."/>
            <person name="Zhang T."/>
            <person name="Gao T."/>
            <person name="Zhang H."/>
        </authorList>
    </citation>
    <scope>NUCLEOTIDE SEQUENCE</scope>
    <source>
        <strain evidence="1">KEN1</strain>
    </source>
</reference>
<dbReference type="AlphaFoldDB" id="A0AAW2WB71"/>
<protein>
    <submittedName>
        <fullName evidence="1">Uncharacterized protein</fullName>
    </submittedName>
</protein>
<gene>
    <name evidence="1" type="ORF">Slati_2366300</name>
</gene>
<comment type="caution">
    <text evidence="1">The sequence shown here is derived from an EMBL/GenBank/DDBJ whole genome shotgun (WGS) entry which is preliminary data.</text>
</comment>
<sequence length="461" mass="52330">MWEKLLELGRPLSMSWLILGDFNCVKSPTEKQLGVPPTWYELKDFADCCLALGLHDVPTTGCYYTWYSNSDSNPVCCKLNRVLLNNDWLEAGLHCAAHFNASGCLSDHSSDHPNFIVTVEEGWSLNVEVRAKEVDLALQDAQLHLESNLRDAAVWDSLGDFRKKAVFLVEAQRHFYYQKAKIHFLKQGDRNTKFFHDMVKRNTTRNSILAVTKTDGLSLPLRILPRNSLVSTPCSWVPRIRHSRWMIVYLNGGPFFLRSLHWTFVEQSHRQRTVFLAQLFFKVPVGALDGLHAFSGRLILGCWRRYVCAGGSFFPTGVKLLLLCSVLPTTCWPNRFNCRLKFYLPPLAEFLGSGRTVLLSAFSGRISAHKTSVFQGCFFTFRPFSNRPEAVWLAAPVIFKTGHPCEQSAPPAAGCLILLQPSLSRPSIQRTSAAQRARFDQEFPAFAYMVFAIFVRKKHCI</sequence>
<dbReference type="EMBL" id="JACGWN010000008">
    <property type="protein sequence ID" value="KAL0438833.1"/>
    <property type="molecule type" value="Genomic_DNA"/>
</dbReference>
<accession>A0AAW2WB71</accession>
<organism evidence="1">
    <name type="scientific">Sesamum latifolium</name>
    <dbReference type="NCBI Taxonomy" id="2727402"/>
    <lineage>
        <taxon>Eukaryota</taxon>
        <taxon>Viridiplantae</taxon>
        <taxon>Streptophyta</taxon>
        <taxon>Embryophyta</taxon>
        <taxon>Tracheophyta</taxon>
        <taxon>Spermatophyta</taxon>
        <taxon>Magnoliopsida</taxon>
        <taxon>eudicotyledons</taxon>
        <taxon>Gunneridae</taxon>
        <taxon>Pentapetalae</taxon>
        <taxon>asterids</taxon>
        <taxon>lamiids</taxon>
        <taxon>Lamiales</taxon>
        <taxon>Pedaliaceae</taxon>
        <taxon>Sesamum</taxon>
    </lineage>
</organism>
<dbReference type="Gene3D" id="3.60.10.10">
    <property type="entry name" value="Endonuclease/exonuclease/phosphatase"/>
    <property type="match status" value="1"/>
</dbReference>
<dbReference type="PANTHER" id="PTHR33710">
    <property type="entry name" value="BNAC02G09200D PROTEIN"/>
    <property type="match status" value="1"/>
</dbReference>